<sequence length="40" mass="4563">MVYGEFYMFGDGFGGSIGDGFMGKVFFCNHPEIVYHSKKY</sequence>
<protein>
    <submittedName>
        <fullName evidence="1">Uncharacterized protein</fullName>
    </submittedName>
</protein>
<reference evidence="1" key="1">
    <citation type="journal article" date="2020" name="Nature">
        <title>Giant virus diversity and host interactions through global metagenomics.</title>
        <authorList>
            <person name="Schulz F."/>
            <person name="Roux S."/>
            <person name="Paez-Espino D."/>
            <person name="Jungbluth S."/>
            <person name="Walsh D.A."/>
            <person name="Denef V.J."/>
            <person name="McMahon K.D."/>
            <person name="Konstantinidis K.T."/>
            <person name="Eloe-Fadrosh E.A."/>
            <person name="Kyrpides N.C."/>
            <person name="Woyke T."/>
        </authorList>
    </citation>
    <scope>NUCLEOTIDE SEQUENCE</scope>
    <source>
        <strain evidence="1">GVMAG-M-3300023179-103</strain>
    </source>
</reference>
<dbReference type="AlphaFoldDB" id="A0A6C0E197"/>
<dbReference type="EMBL" id="MN739701">
    <property type="protein sequence ID" value="QHT22059.1"/>
    <property type="molecule type" value="Genomic_DNA"/>
</dbReference>
<name>A0A6C0E197_9ZZZZ</name>
<proteinExistence type="predicted"/>
<evidence type="ECO:0000313" key="1">
    <source>
        <dbReference type="EMBL" id="QHT22059.1"/>
    </source>
</evidence>
<accession>A0A6C0E197</accession>
<organism evidence="1">
    <name type="scientific">viral metagenome</name>
    <dbReference type="NCBI Taxonomy" id="1070528"/>
    <lineage>
        <taxon>unclassified sequences</taxon>
        <taxon>metagenomes</taxon>
        <taxon>organismal metagenomes</taxon>
    </lineage>
</organism>